<keyword evidence="4" id="KW-0158">Chromosome</keyword>
<comment type="subcellular location">
    <subcellularLocation>
        <location evidence="2">Chromosome</location>
    </subcellularLocation>
    <subcellularLocation>
        <location evidence="1">Nucleus</location>
    </subcellularLocation>
</comment>
<dbReference type="SUPFAM" id="SSF46785">
    <property type="entry name" value="Winged helix' DNA-binding domain"/>
    <property type="match status" value="1"/>
</dbReference>
<keyword evidence="5" id="KW-0159">Chromosome partition</keyword>
<dbReference type="EMBL" id="BFAA01007778">
    <property type="protein sequence ID" value="GCB62276.1"/>
    <property type="molecule type" value="Genomic_DNA"/>
</dbReference>
<evidence type="ECO:0000256" key="3">
    <source>
        <dbReference type="ARBA" id="ARBA00009870"/>
    </source>
</evidence>
<gene>
    <name evidence="8" type="ORF">scyTo_0014474</name>
</gene>
<dbReference type="AlphaFoldDB" id="A0A401NN29"/>
<dbReference type="GO" id="GO:0005634">
    <property type="term" value="C:nucleus"/>
    <property type="evidence" value="ECO:0007669"/>
    <property type="project" value="UniProtKB-SubCell"/>
</dbReference>
<evidence type="ECO:0000313" key="8">
    <source>
        <dbReference type="EMBL" id="GCB62276.1"/>
    </source>
</evidence>
<dbReference type="GO" id="GO:0003682">
    <property type="term" value="F:chromatin binding"/>
    <property type="evidence" value="ECO:0007669"/>
    <property type="project" value="TreeGrafter"/>
</dbReference>
<dbReference type="PANTHER" id="PTHR12585">
    <property type="entry name" value="SCC1 / RAD21 FAMILY MEMBER"/>
    <property type="match status" value="1"/>
</dbReference>
<evidence type="ECO:0000256" key="4">
    <source>
        <dbReference type="ARBA" id="ARBA00022454"/>
    </source>
</evidence>
<evidence type="ECO:0000259" key="7">
    <source>
        <dbReference type="Pfam" id="PF04824"/>
    </source>
</evidence>
<dbReference type="Gene3D" id="1.10.10.580">
    <property type="entry name" value="Structural maintenance of chromosome 1. Chain E"/>
    <property type="match status" value="1"/>
</dbReference>
<dbReference type="InterPro" id="IPR023093">
    <property type="entry name" value="ScpA-like_C"/>
</dbReference>
<comment type="caution">
    <text evidence="8">The sequence shown here is derived from an EMBL/GenBank/DDBJ whole genome shotgun (WGS) entry which is preliminary data.</text>
</comment>
<feature type="domain" description="Rad21/Rec8-like protein C-terminal eukaryotic" evidence="7">
    <location>
        <begin position="459"/>
        <end position="511"/>
    </location>
</feature>
<dbReference type="CDD" id="cd21792">
    <property type="entry name" value="Rad21_Rec8_M_NXP1-like"/>
    <property type="match status" value="1"/>
</dbReference>
<dbReference type="STRING" id="75743.A0A401NN29"/>
<keyword evidence="6" id="KW-0539">Nucleus</keyword>
<keyword evidence="9" id="KW-1185">Reference proteome</keyword>
<organism evidence="8 9">
    <name type="scientific">Scyliorhinus torazame</name>
    <name type="common">Cloudy catshark</name>
    <name type="synonym">Catulus torazame</name>
    <dbReference type="NCBI Taxonomy" id="75743"/>
    <lineage>
        <taxon>Eukaryota</taxon>
        <taxon>Metazoa</taxon>
        <taxon>Chordata</taxon>
        <taxon>Craniata</taxon>
        <taxon>Vertebrata</taxon>
        <taxon>Chondrichthyes</taxon>
        <taxon>Elasmobranchii</taxon>
        <taxon>Galeomorphii</taxon>
        <taxon>Galeoidea</taxon>
        <taxon>Carcharhiniformes</taxon>
        <taxon>Scyliorhinidae</taxon>
        <taxon>Scyliorhinus</taxon>
    </lineage>
</organism>
<dbReference type="InterPro" id="IPR049589">
    <property type="entry name" value="NXP1_M-like"/>
</dbReference>
<evidence type="ECO:0000256" key="5">
    <source>
        <dbReference type="ARBA" id="ARBA00022829"/>
    </source>
</evidence>
<dbReference type="InterPro" id="IPR039781">
    <property type="entry name" value="Rad21/Rec8-like"/>
</dbReference>
<evidence type="ECO:0000256" key="6">
    <source>
        <dbReference type="ARBA" id="ARBA00023242"/>
    </source>
</evidence>
<protein>
    <recommendedName>
        <fullName evidence="7">Rad21/Rec8-like protein C-terminal eukaryotic domain-containing protein</fullName>
    </recommendedName>
</protein>
<dbReference type="FunFam" id="1.10.10.580:FF:000001">
    <property type="entry name" value="double-strand-break repair protein rad21 homolog"/>
    <property type="match status" value="1"/>
</dbReference>
<dbReference type="PANTHER" id="PTHR12585:SF69">
    <property type="entry name" value="FI11703P"/>
    <property type="match status" value="1"/>
</dbReference>
<dbReference type="InterPro" id="IPR006909">
    <property type="entry name" value="Rad21/Rec8_C_eu"/>
</dbReference>
<dbReference type="GO" id="GO:1990414">
    <property type="term" value="P:replication-born double-strand break repair via sister chromatid exchange"/>
    <property type="evidence" value="ECO:0007669"/>
    <property type="project" value="TreeGrafter"/>
</dbReference>
<dbReference type="OMA" id="LMIWKET"/>
<dbReference type="GO" id="GO:0008278">
    <property type="term" value="C:cohesin complex"/>
    <property type="evidence" value="ECO:0007669"/>
    <property type="project" value="InterPro"/>
</dbReference>
<dbReference type="Proteomes" id="UP000288216">
    <property type="component" value="Unassembled WGS sequence"/>
</dbReference>
<reference evidence="8 9" key="1">
    <citation type="journal article" date="2018" name="Nat. Ecol. Evol.">
        <title>Shark genomes provide insights into elasmobranch evolution and the origin of vertebrates.</title>
        <authorList>
            <person name="Hara Y"/>
            <person name="Yamaguchi K"/>
            <person name="Onimaru K"/>
            <person name="Kadota M"/>
            <person name="Koyanagi M"/>
            <person name="Keeley SD"/>
            <person name="Tatsumi K"/>
            <person name="Tanaka K"/>
            <person name="Motone F"/>
            <person name="Kageyama Y"/>
            <person name="Nozu R"/>
            <person name="Adachi N"/>
            <person name="Nishimura O"/>
            <person name="Nakagawa R"/>
            <person name="Tanegashima C"/>
            <person name="Kiyatake I"/>
            <person name="Matsumoto R"/>
            <person name="Murakumo K"/>
            <person name="Nishida K"/>
            <person name="Terakita A"/>
            <person name="Kuratani S"/>
            <person name="Sato K"/>
            <person name="Hyodo S Kuraku.S."/>
        </authorList>
    </citation>
    <scope>NUCLEOTIDE SEQUENCE [LARGE SCALE GENOMIC DNA]</scope>
</reference>
<evidence type="ECO:0000313" key="9">
    <source>
        <dbReference type="Proteomes" id="UP000288216"/>
    </source>
</evidence>
<dbReference type="GO" id="GO:0007062">
    <property type="term" value="P:sister chromatid cohesion"/>
    <property type="evidence" value="ECO:0007669"/>
    <property type="project" value="InterPro"/>
</dbReference>
<dbReference type="Pfam" id="PF04824">
    <property type="entry name" value="Rad21_Rec8"/>
    <property type="match status" value="1"/>
</dbReference>
<evidence type="ECO:0000256" key="1">
    <source>
        <dbReference type="ARBA" id="ARBA00004123"/>
    </source>
</evidence>
<evidence type="ECO:0000256" key="2">
    <source>
        <dbReference type="ARBA" id="ARBA00004286"/>
    </source>
</evidence>
<dbReference type="InterPro" id="IPR036390">
    <property type="entry name" value="WH_DNA-bd_sf"/>
</dbReference>
<sequence>MKHSQKLRLPFVLVLYTRCSSKHLCLVKKYIVDLAEENLEATYNAITLPEEFHEFSYQLPDVNAIDVAEHFTLNQSTAEAITLREDMCGILQDNGFGDDYGMLSNNCILDDNLMSTSESIFAQTPEYNSTNVAKETFILNGAKTSFQHDGFGDEGAAYMLEELLSGEAENAFMDFVDAKGSITNDLPNKKLPTDMTGDSDVPDRLVQAESTLYDQTTLLLNEEEGFALQPVDTIVSSERKRGKRRRKLTVDCVKELDSNTIREQIEDFSDIITMIELAPPTKKLMIWKETGGVEKLNSQPAQPLINYRLLTLFRHCLRKNILREQNDQNNATERSDIEQMRSEERSVIDLPIIQELCDLQDSVVIESRRSSTDHRPISVQKISKERDCQSENEIYESEKSAVDLTPVELPLGEERDSQQNEVAVEQCTAGNQDYDEIHCNKRSQHLWHSLQRIHQRTGSKIFNLQELCRDHDRKQAAAKFYCLLMLKKQLVLELHQNEPYTDIIATPGATFYL</sequence>
<proteinExistence type="inferred from homology"/>
<name>A0A401NN29_SCYTO</name>
<comment type="similarity">
    <text evidence="3">Belongs to the rad21 family.</text>
</comment>
<dbReference type="OrthoDB" id="10071381at2759"/>
<accession>A0A401NN29</accession>
<dbReference type="GO" id="GO:0007059">
    <property type="term" value="P:chromosome segregation"/>
    <property type="evidence" value="ECO:0007669"/>
    <property type="project" value="UniProtKB-KW"/>
</dbReference>